<reference evidence="2 3" key="1">
    <citation type="submission" date="2020-05" db="EMBL/GenBank/DDBJ databases">
        <authorList>
            <person name="Niu N."/>
        </authorList>
    </citation>
    <scope>NUCLEOTIDE SEQUENCE [LARGE SCALE GENOMIC DNA]</scope>
    <source>
        <strain evidence="2 3">3340-03</strain>
    </source>
</reference>
<organism evidence="2 3">
    <name type="scientific">Pelistega suis</name>
    <dbReference type="NCBI Taxonomy" id="1631957"/>
    <lineage>
        <taxon>Bacteria</taxon>
        <taxon>Pseudomonadati</taxon>
        <taxon>Pseudomonadota</taxon>
        <taxon>Betaproteobacteria</taxon>
        <taxon>Burkholderiales</taxon>
        <taxon>Alcaligenaceae</taxon>
        <taxon>Pelistega</taxon>
    </lineage>
</organism>
<dbReference type="PANTHER" id="PTHR45947">
    <property type="entry name" value="SULFOQUINOVOSYL TRANSFERASE SQD2"/>
    <property type="match status" value="1"/>
</dbReference>
<dbReference type="InterPro" id="IPR001296">
    <property type="entry name" value="Glyco_trans_1"/>
</dbReference>
<dbReference type="InterPro" id="IPR050194">
    <property type="entry name" value="Glycosyltransferase_grp1"/>
</dbReference>
<dbReference type="GO" id="GO:0016757">
    <property type="term" value="F:glycosyltransferase activity"/>
    <property type="evidence" value="ECO:0007669"/>
    <property type="project" value="InterPro"/>
</dbReference>
<protein>
    <submittedName>
        <fullName evidence="2">Glycosyltransferase family 4 protein</fullName>
    </submittedName>
</protein>
<sequence length="348" mass="39470">MRGSFFMAERQAAILFINMAKGFGGGEYQSEQLMKHVSGYEVFFLGKKSGKFIPHLKQANYPIKIITLWQAIKLVLTRRPVIIHALDGRGAHFAALLKKISGQTALITRRVSIPFRHKSSFRSYQSVDKLIGISHQVSEEMRAIHPDVRTIYGCIKPLKENTEFEEQYFSTNSYRLSVAHIGNLLKVKNFPMTIELARRFPSIHFFIVGSGELETELKTQASGIPNITFIPFNPYIGSVLKHMDVQLLPSSSEGMGFVILEGYSYQVPVIANKAGGIPEIVQQGETGFLIEDNRLEGYQDTLQFLLDNPSKLTEMKSNIHAYMQKMDFTASRMTKEYEEVYQELLNKA</sequence>
<dbReference type="Proteomes" id="UP000537862">
    <property type="component" value="Unassembled WGS sequence"/>
</dbReference>
<proteinExistence type="predicted"/>
<name>A0A849P324_9BURK</name>
<dbReference type="CDD" id="cd03801">
    <property type="entry name" value="GT4_PimA-like"/>
    <property type="match status" value="1"/>
</dbReference>
<dbReference type="SUPFAM" id="SSF53756">
    <property type="entry name" value="UDP-Glycosyltransferase/glycogen phosphorylase"/>
    <property type="match status" value="1"/>
</dbReference>
<keyword evidence="3" id="KW-1185">Reference proteome</keyword>
<feature type="domain" description="Glycosyl transferase family 1" evidence="1">
    <location>
        <begin position="178"/>
        <end position="318"/>
    </location>
</feature>
<dbReference type="Gene3D" id="3.40.50.2000">
    <property type="entry name" value="Glycogen Phosphorylase B"/>
    <property type="match status" value="2"/>
</dbReference>
<dbReference type="EMBL" id="JABGBN010000001">
    <property type="protein sequence ID" value="NOL50764.1"/>
    <property type="molecule type" value="Genomic_DNA"/>
</dbReference>
<evidence type="ECO:0000313" key="2">
    <source>
        <dbReference type="EMBL" id="NOL50764.1"/>
    </source>
</evidence>
<evidence type="ECO:0000313" key="3">
    <source>
        <dbReference type="Proteomes" id="UP000537862"/>
    </source>
</evidence>
<gene>
    <name evidence="2" type="ORF">HKX39_01040</name>
</gene>
<keyword evidence="2" id="KW-0808">Transferase</keyword>
<dbReference type="AlphaFoldDB" id="A0A849P324"/>
<evidence type="ECO:0000259" key="1">
    <source>
        <dbReference type="Pfam" id="PF00534"/>
    </source>
</evidence>
<dbReference type="Pfam" id="PF00534">
    <property type="entry name" value="Glycos_transf_1"/>
    <property type="match status" value="1"/>
</dbReference>
<accession>A0A849P324</accession>
<dbReference type="PANTHER" id="PTHR45947:SF3">
    <property type="entry name" value="SULFOQUINOVOSYL TRANSFERASE SQD2"/>
    <property type="match status" value="1"/>
</dbReference>
<comment type="caution">
    <text evidence="2">The sequence shown here is derived from an EMBL/GenBank/DDBJ whole genome shotgun (WGS) entry which is preliminary data.</text>
</comment>